<dbReference type="WBParaSite" id="EN70_9425">
    <property type="protein sequence ID" value="EN70_9425"/>
    <property type="gene ID" value="EN70_9425"/>
</dbReference>
<evidence type="ECO:0000256" key="1">
    <source>
        <dbReference type="SAM" id="MobiDB-lite"/>
    </source>
</evidence>
<organism evidence="2 3">
    <name type="scientific">Loa loa</name>
    <name type="common">Eye worm</name>
    <name type="synonym">Filaria loa</name>
    <dbReference type="NCBI Taxonomy" id="7209"/>
    <lineage>
        <taxon>Eukaryota</taxon>
        <taxon>Metazoa</taxon>
        <taxon>Ecdysozoa</taxon>
        <taxon>Nematoda</taxon>
        <taxon>Chromadorea</taxon>
        <taxon>Rhabditida</taxon>
        <taxon>Spirurina</taxon>
        <taxon>Spiruromorpha</taxon>
        <taxon>Filarioidea</taxon>
        <taxon>Onchocercidae</taxon>
        <taxon>Loa</taxon>
    </lineage>
</organism>
<name>A0A1I7W462_LOALO</name>
<dbReference type="Proteomes" id="UP000095285">
    <property type="component" value="Unassembled WGS sequence"/>
</dbReference>
<feature type="compositionally biased region" description="Polar residues" evidence="1">
    <location>
        <begin position="43"/>
        <end position="56"/>
    </location>
</feature>
<evidence type="ECO:0000313" key="2">
    <source>
        <dbReference type="Proteomes" id="UP000095285"/>
    </source>
</evidence>
<feature type="region of interest" description="Disordered" evidence="1">
    <location>
        <begin position="22"/>
        <end position="58"/>
    </location>
</feature>
<protein>
    <submittedName>
        <fullName evidence="3">Uncharacterized protein</fullName>
    </submittedName>
</protein>
<evidence type="ECO:0000313" key="3">
    <source>
        <dbReference type="WBParaSite" id="EN70_9425"/>
    </source>
</evidence>
<sequence length="126" mass="14363">MSHRRTSMGQLKHRIFRKKSASFTKIELDDTKNSEEIDDNDAKSTASGSKTWTNAMGRSLRRRLSAFRKDTSDNESSVVSKSIPERVNVIQLRNSSSHRNTPSNIVRDVNQPTEEGINMNQKFLSH</sequence>
<accession>A0A1I7W462</accession>
<proteinExistence type="predicted"/>
<reference evidence="2" key="1">
    <citation type="submission" date="2012-04" db="EMBL/GenBank/DDBJ databases">
        <title>The Genome Sequence of Loa loa.</title>
        <authorList>
            <consortium name="The Broad Institute Genome Sequencing Platform"/>
            <consortium name="Broad Institute Genome Sequencing Center for Infectious Disease"/>
            <person name="Nutman T.B."/>
            <person name="Fink D.L."/>
            <person name="Russ C."/>
            <person name="Young S."/>
            <person name="Zeng Q."/>
            <person name="Gargeya S."/>
            <person name="Alvarado L."/>
            <person name="Berlin A."/>
            <person name="Chapman S.B."/>
            <person name="Chen Z."/>
            <person name="Freedman E."/>
            <person name="Gellesch M."/>
            <person name="Goldberg J."/>
            <person name="Griggs A."/>
            <person name="Gujja S."/>
            <person name="Heilman E.R."/>
            <person name="Heiman D."/>
            <person name="Howarth C."/>
            <person name="Mehta T."/>
            <person name="Neiman D."/>
            <person name="Pearson M."/>
            <person name="Roberts A."/>
            <person name="Saif S."/>
            <person name="Shea T."/>
            <person name="Shenoy N."/>
            <person name="Sisk P."/>
            <person name="Stolte C."/>
            <person name="Sykes S."/>
            <person name="White J."/>
            <person name="Yandava C."/>
            <person name="Haas B."/>
            <person name="Henn M.R."/>
            <person name="Nusbaum C."/>
            <person name="Birren B."/>
        </authorList>
    </citation>
    <scope>NUCLEOTIDE SEQUENCE [LARGE SCALE GENOMIC DNA]</scope>
</reference>
<reference evidence="3" key="2">
    <citation type="submission" date="2016-11" db="UniProtKB">
        <authorList>
            <consortium name="WormBaseParasite"/>
        </authorList>
    </citation>
    <scope>IDENTIFICATION</scope>
</reference>
<dbReference type="AlphaFoldDB" id="A0A1I7W462"/>
<feature type="compositionally biased region" description="Basic and acidic residues" evidence="1">
    <location>
        <begin position="26"/>
        <end position="35"/>
    </location>
</feature>
<keyword evidence="2" id="KW-1185">Reference proteome</keyword>